<evidence type="ECO:0000259" key="1">
    <source>
        <dbReference type="PROSITE" id="PS50405"/>
    </source>
</evidence>
<dbReference type="OMA" id="YENCAGF"/>
<dbReference type="EMBL" id="KI392384">
    <property type="protein sequence ID" value="ERN17069.1"/>
    <property type="molecule type" value="Genomic_DNA"/>
</dbReference>
<dbReference type="GO" id="GO:0004364">
    <property type="term" value="F:glutathione transferase activity"/>
    <property type="evidence" value="ECO:0007669"/>
    <property type="project" value="InterPro"/>
</dbReference>
<keyword evidence="3" id="KW-1185">Reference proteome</keyword>
<dbReference type="CDD" id="cd03185">
    <property type="entry name" value="GST_C_Tau"/>
    <property type="match status" value="1"/>
</dbReference>
<evidence type="ECO:0000313" key="3">
    <source>
        <dbReference type="Proteomes" id="UP000017836"/>
    </source>
</evidence>
<gene>
    <name evidence="2" type="ORF">AMTR_s00044p00067010</name>
</gene>
<proteinExistence type="predicted"/>
<dbReference type="Gramene" id="ERN17069">
    <property type="protein sequence ID" value="ERN17069"/>
    <property type="gene ID" value="AMTR_s00044p00067010"/>
</dbReference>
<dbReference type="SUPFAM" id="SSF47616">
    <property type="entry name" value="GST C-terminal domain-like"/>
    <property type="match status" value="1"/>
</dbReference>
<sequence>MCFHIQLVQIFETGSNVWRSKGQAQEEAKKEFIDSIKLLEGALGEKKYFGGETFGFADIATIAIASWFYAYETCGGFKLADECPKFAAWMKRCGERESVSTVLPEPSKVYEFVCMMKKMHGLE</sequence>
<dbReference type="AlphaFoldDB" id="U5D3S0"/>
<dbReference type="PROSITE" id="PS50405">
    <property type="entry name" value="GST_CTER"/>
    <property type="match status" value="1"/>
</dbReference>
<dbReference type="InterPro" id="IPR045074">
    <property type="entry name" value="GST_C_Tau"/>
</dbReference>
<dbReference type="Proteomes" id="UP000017836">
    <property type="component" value="Unassembled WGS sequence"/>
</dbReference>
<dbReference type="Pfam" id="PF00043">
    <property type="entry name" value="GST_C"/>
    <property type="match status" value="1"/>
</dbReference>
<reference evidence="3" key="1">
    <citation type="journal article" date="2013" name="Science">
        <title>The Amborella genome and the evolution of flowering plants.</title>
        <authorList>
            <consortium name="Amborella Genome Project"/>
        </authorList>
    </citation>
    <scope>NUCLEOTIDE SEQUENCE [LARGE SCALE GENOMIC DNA]</scope>
</reference>
<dbReference type="InterPro" id="IPR010987">
    <property type="entry name" value="Glutathione-S-Trfase_C-like"/>
</dbReference>
<feature type="domain" description="GST C-terminal" evidence="1">
    <location>
        <begin position="1"/>
        <end position="112"/>
    </location>
</feature>
<accession>U5D3S0</accession>
<dbReference type="STRING" id="13333.U5D3S0"/>
<dbReference type="PANTHER" id="PTHR11260:SF547">
    <property type="entry name" value="GLUTATHIONE S-TRANSFERASE"/>
    <property type="match status" value="1"/>
</dbReference>
<organism evidence="2 3">
    <name type="scientific">Amborella trichopoda</name>
    <dbReference type="NCBI Taxonomy" id="13333"/>
    <lineage>
        <taxon>Eukaryota</taxon>
        <taxon>Viridiplantae</taxon>
        <taxon>Streptophyta</taxon>
        <taxon>Embryophyta</taxon>
        <taxon>Tracheophyta</taxon>
        <taxon>Spermatophyta</taxon>
        <taxon>Magnoliopsida</taxon>
        <taxon>Amborellales</taxon>
        <taxon>Amborellaceae</taxon>
        <taxon>Amborella</taxon>
    </lineage>
</organism>
<evidence type="ECO:0000313" key="2">
    <source>
        <dbReference type="EMBL" id="ERN17069.1"/>
    </source>
</evidence>
<name>U5D3S0_AMBTC</name>
<dbReference type="PANTHER" id="PTHR11260">
    <property type="entry name" value="GLUTATHIONE S-TRANSFERASE, GST, SUPERFAMILY, GST DOMAIN CONTAINING"/>
    <property type="match status" value="1"/>
</dbReference>
<dbReference type="Gene3D" id="1.20.1050.10">
    <property type="match status" value="1"/>
</dbReference>
<dbReference type="HOGENOM" id="CLU_011226_21_0_1"/>
<dbReference type="InterPro" id="IPR004046">
    <property type="entry name" value="GST_C"/>
</dbReference>
<protein>
    <recommendedName>
        <fullName evidence="1">GST C-terminal domain-containing protein</fullName>
    </recommendedName>
</protein>
<dbReference type="InterPro" id="IPR045073">
    <property type="entry name" value="Omega/Tau-like"/>
</dbReference>
<dbReference type="InterPro" id="IPR036282">
    <property type="entry name" value="Glutathione-S-Trfase_C_sf"/>
</dbReference>
<dbReference type="eggNOG" id="KOG0406">
    <property type="taxonomic scope" value="Eukaryota"/>
</dbReference>
<dbReference type="GO" id="GO:0006749">
    <property type="term" value="P:glutathione metabolic process"/>
    <property type="evidence" value="ECO:0007669"/>
    <property type="project" value="InterPro"/>
</dbReference>